<feature type="compositionally biased region" description="Basic and acidic residues" evidence="2">
    <location>
        <begin position="311"/>
        <end position="325"/>
    </location>
</feature>
<dbReference type="EMBL" id="DVLL01000023">
    <property type="protein sequence ID" value="HIT59529.1"/>
    <property type="molecule type" value="Genomic_DNA"/>
</dbReference>
<reference evidence="4" key="2">
    <citation type="journal article" date="2021" name="PeerJ">
        <title>Extensive microbial diversity within the chicken gut microbiome revealed by metagenomics and culture.</title>
        <authorList>
            <person name="Gilroy R."/>
            <person name="Ravi A."/>
            <person name="Getino M."/>
            <person name="Pursley I."/>
            <person name="Horton D.L."/>
            <person name="Alikhan N.F."/>
            <person name="Baker D."/>
            <person name="Gharbi K."/>
            <person name="Hall N."/>
            <person name="Watson M."/>
            <person name="Adriaenssens E.M."/>
            <person name="Foster-Nyarko E."/>
            <person name="Jarju S."/>
            <person name="Secka A."/>
            <person name="Antonio M."/>
            <person name="Oren A."/>
            <person name="Chaudhuri R.R."/>
            <person name="La Ragione R."/>
            <person name="Hildebrand F."/>
            <person name="Pallen M.J."/>
        </authorList>
    </citation>
    <scope>NUCLEOTIDE SEQUENCE</scope>
    <source>
        <strain evidence="4">CHK33-4379</strain>
    </source>
</reference>
<dbReference type="PANTHER" id="PTHR43022:SF1">
    <property type="entry name" value="PROTEIN SMF"/>
    <property type="match status" value="1"/>
</dbReference>
<dbReference type="PANTHER" id="PTHR43022">
    <property type="entry name" value="PROTEIN SMF"/>
    <property type="match status" value="1"/>
</dbReference>
<evidence type="ECO:0000313" key="5">
    <source>
        <dbReference type="Proteomes" id="UP000824136"/>
    </source>
</evidence>
<name>A0A9D1KK45_9FIRM</name>
<dbReference type="InterPro" id="IPR057666">
    <property type="entry name" value="DrpA_SLOG"/>
</dbReference>
<sequence>MSPELKYWMWLTMAFGPANARKWNTMSHYVSAKEAYERISSGELRYVSGQDRTKVESAKLEDAEKVIEYCRKNGINIYCYDCEGFPDRLREIYNPPSVLFVLGRLEGMCDSVMISCVGTRRPSKYSVSVTEKIIGELVDAGVVIASGFAVGLDSVALRSAMLAGGRAIAVLPCGLMYNYPKENSSAKKIIAAKGAVISEYFPNDRVSPLTFRARNRILAGISLGTFVTQAGAGSGALSTASFAIAQGKDLFCIPPHELFNDNYSGVTGLLRDGAIPVFDARDILNEYYSVYAHKLNSGADALRRGGGLFESAERPRKQSEPEETKKRTKKSVSADNSAAYNAVDLESLPEGKRLLVEYIYEHGSALFDELSEAAEPGGICDIETLLTELECDGYITSLPGNRYAAAN</sequence>
<comment type="similarity">
    <text evidence="1">Belongs to the DprA/Smf family.</text>
</comment>
<dbReference type="AlphaFoldDB" id="A0A9D1KK45"/>
<evidence type="ECO:0000256" key="2">
    <source>
        <dbReference type="SAM" id="MobiDB-lite"/>
    </source>
</evidence>
<dbReference type="SUPFAM" id="SSF102405">
    <property type="entry name" value="MCP/YpsA-like"/>
    <property type="match status" value="1"/>
</dbReference>
<comment type="caution">
    <text evidence="4">The sequence shown here is derived from an EMBL/GenBank/DDBJ whole genome shotgun (WGS) entry which is preliminary data.</text>
</comment>
<evidence type="ECO:0000259" key="3">
    <source>
        <dbReference type="Pfam" id="PF02481"/>
    </source>
</evidence>
<dbReference type="GO" id="GO:0009294">
    <property type="term" value="P:DNA-mediated transformation"/>
    <property type="evidence" value="ECO:0007669"/>
    <property type="project" value="InterPro"/>
</dbReference>
<evidence type="ECO:0000313" key="4">
    <source>
        <dbReference type="EMBL" id="HIT59529.1"/>
    </source>
</evidence>
<proteinExistence type="inferred from homology"/>
<dbReference type="Pfam" id="PF02481">
    <property type="entry name" value="DNA_processg_A"/>
    <property type="match status" value="1"/>
</dbReference>
<evidence type="ECO:0000256" key="1">
    <source>
        <dbReference type="ARBA" id="ARBA00006525"/>
    </source>
</evidence>
<accession>A0A9D1KK45</accession>
<feature type="region of interest" description="Disordered" evidence="2">
    <location>
        <begin position="309"/>
        <end position="333"/>
    </location>
</feature>
<dbReference type="Gene3D" id="3.40.50.450">
    <property type="match status" value="1"/>
</dbReference>
<organism evidence="4 5">
    <name type="scientific">Candidatus Faeciplasma pullistercoris</name>
    <dbReference type="NCBI Taxonomy" id="2840800"/>
    <lineage>
        <taxon>Bacteria</taxon>
        <taxon>Bacillati</taxon>
        <taxon>Bacillota</taxon>
        <taxon>Clostridia</taxon>
        <taxon>Eubacteriales</taxon>
        <taxon>Oscillospiraceae</taxon>
        <taxon>Oscillospiraceae incertae sedis</taxon>
        <taxon>Candidatus Faeciplasma</taxon>
    </lineage>
</organism>
<dbReference type="InterPro" id="IPR003488">
    <property type="entry name" value="DprA"/>
</dbReference>
<dbReference type="Proteomes" id="UP000824136">
    <property type="component" value="Unassembled WGS sequence"/>
</dbReference>
<gene>
    <name evidence="4" type="ORF">IAC39_07465</name>
</gene>
<protein>
    <submittedName>
        <fullName evidence="4">DNA-processing protein DprA</fullName>
    </submittedName>
</protein>
<feature type="domain" description="Smf/DprA SLOG" evidence="3">
    <location>
        <begin position="78"/>
        <end position="287"/>
    </location>
</feature>
<reference evidence="4" key="1">
    <citation type="submission" date="2020-10" db="EMBL/GenBank/DDBJ databases">
        <authorList>
            <person name="Gilroy R."/>
        </authorList>
    </citation>
    <scope>NUCLEOTIDE SEQUENCE</scope>
    <source>
        <strain evidence="4">CHK33-4379</strain>
    </source>
</reference>